<gene>
    <name evidence="4" type="ORF">SBAD_LOCUS10228</name>
</gene>
<evidence type="ECO:0000259" key="3">
    <source>
        <dbReference type="PROSITE" id="PS51670"/>
    </source>
</evidence>
<dbReference type="AlphaFoldDB" id="A0A183J2Y0"/>
<accession>A0A183J2Y0</accession>
<name>A0A183J2Y0_9BILA</name>
<dbReference type="PANTHER" id="PTHR15854:SF4">
    <property type="entry name" value="PEROXYNITRITE ISOMERASE THAP4"/>
    <property type="match status" value="1"/>
</dbReference>
<evidence type="ECO:0000313" key="6">
    <source>
        <dbReference type="WBParaSite" id="SBAD_0001059201-mRNA-1"/>
    </source>
</evidence>
<dbReference type="InterPro" id="IPR012674">
    <property type="entry name" value="Calycin"/>
</dbReference>
<dbReference type="PANTHER" id="PTHR15854">
    <property type="entry name" value="THAP4 PROTEIN"/>
    <property type="match status" value="1"/>
</dbReference>
<comment type="catalytic activity">
    <reaction evidence="1">
        <text>peroxynitrite = nitrate</text>
        <dbReference type="Rhea" id="RHEA:63116"/>
        <dbReference type="ChEBI" id="CHEBI:17632"/>
        <dbReference type="ChEBI" id="CHEBI:25941"/>
    </reaction>
    <physiologicalReaction direction="left-to-right" evidence="1">
        <dbReference type="Rhea" id="RHEA:63117"/>
    </physiologicalReaction>
</comment>
<evidence type="ECO:0000256" key="2">
    <source>
        <dbReference type="PROSITE-ProRule" id="PRU01005"/>
    </source>
</evidence>
<dbReference type="OrthoDB" id="58529at2759"/>
<reference evidence="4 5" key="2">
    <citation type="submission" date="2018-11" db="EMBL/GenBank/DDBJ databases">
        <authorList>
            <consortium name="Pathogen Informatics"/>
        </authorList>
    </citation>
    <scope>NUCLEOTIDE SEQUENCE [LARGE SCALE GENOMIC DNA]</scope>
</reference>
<dbReference type="SMART" id="SM00254">
    <property type="entry name" value="ShKT"/>
    <property type="match status" value="1"/>
</dbReference>
<protein>
    <submittedName>
        <fullName evidence="6">ShKT domain-containing protein</fullName>
    </submittedName>
</protein>
<dbReference type="InterPro" id="IPR003582">
    <property type="entry name" value="ShKT_dom"/>
</dbReference>
<dbReference type="InterPro" id="IPR014878">
    <property type="entry name" value="THAP4-like_heme-bd"/>
</dbReference>
<dbReference type="EMBL" id="UZAM01013786">
    <property type="protein sequence ID" value="VDP30022.1"/>
    <property type="molecule type" value="Genomic_DNA"/>
</dbReference>
<dbReference type="SUPFAM" id="SSF50814">
    <property type="entry name" value="Lipocalins"/>
    <property type="match status" value="1"/>
</dbReference>
<dbReference type="Pfam" id="PF01549">
    <property type="entry name" value="ShK"/>
    <property type="match status" value="1"/>
</dbReference>
<dbReference type="Gene3D" id="2.40.128.20">
    <property type="match status" value="1"/>
</dbReference>
<organism evidence="6">
    <name type="scientific">Soboliphyme baturini</name>
    <dbReference type="NCBI Taxonomy" id="241478"/>
    <lineage>
        <taxon>Eukaryota</taxon>
        <taxon>Metazoa</taxon>
        <taxon>Ecdysozoa</taxon>
        <taxon>Nematoda</taxon>
        <taxon>Enoplea</taxon>
        <taxon>Dorylaimia</taxon>
        <taxon>Dioctophymatida</taxon>
        <taxon>Dioctophymatoidea</taxon>
        <taxon>Soboliphymatidae</taxon>
        <taxon>Soboliphyme</taxon>
    </lineage>
</organism>
<comment type="caution">
    <text evidence="2">Lacks conserved residue(s) required for the propagation of feature annotation.</text>
</comment>
<dbReference type="Gene3D" id="1.10.10.1940">
    <property type="match status" value="1"/>
</dbReference>
<evidence type="ECO:0000313" key="5">
    <source>
        <dbReference type="Proteomes" id="UP000270296"/>
    </source>
</evidence>
<dbReference type="PROSITE" id="PS51670">
    <property type="entry name" value="SHKT"/>
    <property type="match status" value="1"/>
</dbReference>
<dbReference type="WBParaSite" id="SBAD_0001059201-mRNA-1">
    <property type="protein sequence ID" value="SBAD_0001059201-mRNA-1"/>
    <property type="gene ID" value="SBAD_0001059201"/>
</dbReference>
<dbReference type="Proteomes" id="UP000270296">
    <property type="component" value="Unassembled WGS sequence"/>
</dbReference>
<reference evidence="6" key="1">
    <citation type="submission" date="2016-06" db="UniProtKB">
        <authorList>
            <consortium name="WormBaseParasite"/>
        </authorList>
    </citation>
    <scope>IDENTIFICATION</scope>
</reference>
<dbReference type="Pfam" id="PF08768">
    <property type="entry name" value="THAP4_heme-bd"/>
    <property type="match status" value="1"/>
</dbReference>
<evidence type="ECO:0000256" key="1">
    <source>
        <dbReference type="ARBA" id="ARBA00036993"/>
    </source>
</evidence>
<dbReference type="InterPro" id="IPR045165">
    <property type="entry name" value="Nitrobindin"/>
</dbReference>
<proteinExistence type="predicted"/>
<feature type="domain" description="ShKT" evidence="3">
    <location>
        <begin position="7"/>
        <end position="44"/>
    </location>
</feature>
<keyword evidence="5" id="KW-1185">Reference proteome</keyword>
<evidence type="ECO:0000313" key="4">
    <source>
        <dbReference type="EMBL" id="VDP30022.1"/>
    </source>
</evidence>
<sequence length="220" mass="25385">RISLGPCVDVHKACQHWKKEGRCVWPTKITSYFLDNCPVTCGQCRYDSKTVPHGPPLPPFLEPFTDLVGKWVPQKYLRNHFAIDLSSEKHYKEEYIKFEINDMPLFDHPSLNYTSKAISEDDTLEEYGFLTLSEPKKPHRSVGLIFITNTGLSVMQEGYIDGGLIKLTTVYNVQYEPSAARSKYLTGNRTLQWSNGVLMHTYNDDKGYQYNQVYTRSTKR</sequence>